<dbReference type="InterPro" id="IPR000780">
    <property type="entry name" value="CheR_MeTrfase"/>
</dbReference>
<evidence type="ECO:0000259" key="4">
    <source>
        <dbReference type="PROSITE" id="PS50122"/>
    </source>
</evidence>
<dbReference type="Gene3D" id="3.30.450.40">
    <property type="match status" value="1"/>
</dbReference>
<dbReference type="InterPro" id="IPR000673">
    <property type="entry name" value="Sig_transdc_resp-reg_Me-estase"/>
</dbReference>
<dbReference type="InterPro" id="IPR000014">
    <property type="entry name" value="PAS"/>
</dbReference>
<feature type="active site" evidence="1">
    <location>
        <position position="50"/>
    </location>
</feature>
<dbReference type="SUPFAM" id="SSF55781">
    <property type="entry name" value="GAF domain-like"/>
    <property type="match status" value="1"/>
</dbReference>
<evidence type="ECO:0000313" key="6">
    <source>
        <dbReference type="EMBL" id="AOZ08116.1"/>
    </source>
</evidence>
<dbReference type="PROSITE" id="PS50123">
    <property type="entry name" value="CHER"/>
    <property type="match status" value="1"/>
</dbReference>
<dbReference type="Proteomes" id="UP000177515">
    <property type="component" value="Chromosome 1"/>
</dbReference>
<evidence type="ECO:0000256" key="2">
    <source>
        <dbReference type="SAM" id="Coils"/>
    </source>
</evidence>
<name>A0ABM6F8Z2_9BURK</name>
<organism evidence="6 7">
    <name type="scientific">Cupriavidus malaysiensis</name>
    <dbReference type="NCBI Taxonomy" id="367825"/>
    <lineage>
        <taxon>Bacteria</taxon>
        <taxon>Pseudomonadati</taxon>
        <taxon>Pseudomonadota</taxon>
        <taxon>Betaproteobacteria</taxon>
        <taxon>Burkholderiales</taxon>
        <taxon>Burkholderiaceae</taxon>
        <taxon>Cupriavidus</taxon>
    </lineage>
</organism>
<feature type="region of interest" description="Disordered" evidence="3">
    <location>
        <begin position="618"/>
        <end position="642"/>
    </location>
</feature>
<dbReference type="InterPro" id="IPR050903">
    <property type="entry name" value="Bact_Chemotaxis_MeTrfase"/>
</dbReference>
<keyword evidence="7" id="KW-1185">Reference proteome</keyword>
<dbReference type="InterPro" id="IPR003018">
    <property type="entry name" value="GAF"/>
</dbReference>
<dbReference type="Pfam" id="PF13185">
    <property type="entry name" value="GAF_2"/>
    <property type="match status" value="1"/>
</dbReference>
<keyword evidence="1" id="KW-0378">Hydrolase</keyword>
<dbReference type="Gene3D" id="3.30.450.20">
    <property type="entry name" value="PAS domain"/>
    <property type="match status" value="1"/>
</dbReference>
<gene>
    <name evidence="6" type="ORF">BKK80_11790</name>
</gene>
<evidence type="ECO:0000256" key="3">
    <source>
        <dbReference type="SAM" id="MobiDB-lite"/>
    </source>
</evidence>
<dbReference type="RefSeq" id="WP_071070803.1">
    <property type="nucleotide sequence ID" value="NZ_CP017754.1"/>
</dbReference>
<dbReference type="PRINTS" id="PR00996">
    <property type="entry name" value="CHERMTFRASE"/>
</dbReference>
<dbReference type="PANTHER" id="PTHR24422:SF10">
    <property type="entry name" value="CHEMOTAXIS PROTEIN METHYLTRANSFERASE 2"/>
    <property type="match status" value="1"/>
</dbReference>
<dbReference type="InterPro" id="IPR029063">
    <property type="entry name" value="SAM-dependent_MTases_sf"/>
</dbReference>
<accession>A0ABM6F8Z2</accession>
<dbReference type="SUPFAM" id="SSF52738">
    <property type="entry name" value="Methylesterase CheB, C-terminal domain"/>
    <property type="match status" value="1"/>
</dbReference>
<dbReference type="SUPFAM" id="SSF55785">
    <property type="entry name" value="PYP-like sensor domain (PAS domain)"/>
    <property type="match status" value="1"/>
</dbReference>
<evidence type="ECO:0000256" key="1">
    <source>
        <dbReference type="PROSITE-ProRule" id="PRU00050"/>
    </source>
</evidence>
<dbReference type="Pfam" id="PF01739">
    <property type="entry name" value="CheR"/>
    <property type="match status" value="1"/>
</dbReference>
<dbReference type="SUPFAM" id="SSF47757">
    <property type="entry name" value="Chemotaxis receptor methyltransferase CheR, N-terminal domain"/>
    <property type="match status" value="1"/>
</dbReference>
<dbReference type="Pfam" id="PF01339">
    <property type="entry name" value="CheB_methylest"/>
    <property type="match status" value="1"/>
</dbReference>
<evidence type="ECO:0000259" key="5">
    <source>
        <dbReference type="PROSITE" id="PS50123"/>
    </source>
</evidence>
<sequence>MTDLPTSRPTAAIAPRIVAIGASAGGITALQKLCETLPLDIPFAIVVLQHLPPANSSMLPTLISRWTAIPVRIATDGSRPDTNCIYIPSPEHILTLEHGVFRTRAADGGGRRPGIDSIDAFLESVARCPGPFPIAVILSGTGMDGTAGAVRIRQADGVVIVQDPLTALHDSMPNAVIQRGIHDHILPVSAIAQQILMCIEPEYKRPSTSIDWPNDVSKTLDRIICSIRRQSGFDLSGYKPSPLFWRIQQRMDARRVWTFADYSSLIEDDPIELETLSRSLPIHVTEFFRDHDAWIVLKRDVLPDLFHAAKKFQPIRAWSAACSTGEEAYSIAMLLDEVSQESNGQADYTVFATDVAPEILARAGRGLFHESSLAGVSLARRAAYFYAVDQQFRIKRPLRERMVFAPHNLILDPPFGGIDFVTCRNLLIYLEREKVDHVLAALFSSLRIGGYLFLGKGESYHLNNLGFEVISPKWNIFRKTSLHFGTSIARLPTRPTTTTANLAAGEQRIALEQAGLPSALIDEAGSILRLYGNTAGILSLPAGEPTHNIFQLVSRNSSLRLKIAVQQAFSDHEPMNLIDLDRRPQDPASVGVRLTPLQNPAGAWNRMFITFLPEEGILDKPQAPDAPSGEADGQYYPEASERWRDDDARITREELEASREELQALNEELRASNSQLNASNEELNESNYQLREKIDQLNMQNRVLFSGEVMTLFLDRDLRIRWFTPAMQSVFKLAHSDIGRKISDLVSIFDDPAFYPDIQDVLHATESREIVVASRDPKKYFSRRIHPYQSVPGRITGVAVTFSDVTDRTIIELKLRQREIWLNAQMSAFELAMTNAPIEHSLGLLISALADGTEDDRRCAFYIAQGDGLRHVVGMPDEYAKCVNGFLIAEESLACGLAVATGKSVITRDIMIEPRWKPWIWLAKRFGYRGCWSFPVMETGGTPLGSLAMYFAEPREPTPIDLELASLFTKTAAIIIARHQQTRLQ</sequence>
<feature type="domain" description="CheR-type methyltransferase" evidence="5">
    <location>
        <begin position="227"/>
        <end position="459"/>
    </location>
</feature>
<reference evidence="6 7" key="1">
    <citation type="submission" date="2016-10" db="EMBL/GenBank/DDBJ databases">
        <title>Complete genome sequences of three Cupriavidus strains isolated from various Malaysian environments.</title>
        <authorList>
            <person name="Abdullah A.A.-A."/>
            <person name="Shafie N.A.H."/>
            <person name="Lau N.S."/>
        </authorList>
    </citation>
    <scope>NUCLEOTIDE SEQUENCE [LARGE SCALE GENOMIC DNA]</scope>
    <source>
        <strain evidence="6 7">USMAA1020</strain>
    </source>
</reference>
<feature type="active site" evidence="1">
    <location>
        <position position="23"/>
    </location>
</feature>
<dbReference type="EMBL" id="CP017754">
    <property type="protein sequence ID" value="AOZ08116.1"/>
    <property type="molecule type" value="Genomic_DNA"/>
</dbReference>
<keyword evidence="1" id="KW-0145">Chemotaxis</keyword>
<dbReference type="InterPro" id="IPR035965">
    <property type="entry name" value="PAS-like_dom_sf"/>
</dbReference>
<keyword evidence="2" id="KW-0175">Coiled coil</keyword>
<dbReference type="Pfam" id="PF13596">
    <property type="entry name" value="PAS_10"/>
    <property type="match status" value="1"/>
</dbReference>
<dbReference type="PANTHER" id="PTHR24422">
    <property type="entry name" value="CHEMOTAXIS PROTEIN METHYLTRANSFERASE"/>
    <property type="match status" value="1"/>
</dbReference>
<feature type="active site" evidence="1">
    <location>
        <position position="144"/>
    </location>
</feature>
<proteinExistence type="predicted"/>
<feature type="domain" description="CheB-type methylesterase" evidence="4">
    <location>
        <begin position="9"/>
        <end position="202"/>
    </location>
</feature>
<dbReference type="CDD" id="cd16434">
    <property type="entry name" value="CheB-CheR_fusion"/>
    <property type="match status" value="1"/>
</dbReference>
<dbReference type="PROSITE" id="PS50122">
    <property type="entry name" value="CHEB"/>
    <property type="match status" value="1"/>
</dbReference>
<dbReference type="InterPro" id="IPR022642">
    <property type="entry name" value="CheR_C"/>
</dbReference>
<dbReference type="InterPro" id="IPR029016">
    <property type="entry name" value="GAF-like_dom_sf"/>
</dbReference>
<feature type="coiled-coil region" evidence="2">
    <location>
        <begin position="645"/>
        <end position="700"/>
    </location>
</feature>
<dbReference type="SMART" id="SM00138">
    <property type="entry name" value="MeTrc"/>
    <property type="match status" value="1"/>
</dbReference>
<dbReference type="Gene3D" id="3.40.50.180">
    <property type="entry name" value="Methylesterase CheB, C-terminal domain"/>
    <property type="match status" value="1"/>
</dbReference>
<dbReference type="InterPro" id="IPR035909">
    <property type="entry name" value="CheB_C"/>
</dbReference>
<dbReference type="Pfam" id="PF03705">
    <property type="entry name" value="CheR_N"/>
    <property type="match status" value="1"/>
</dbReference>
<protein>
    <submittedName>
        <fullName evidence="6">Chemotaxis protein CheB</fullName>
    </submittedName>
</protein>
<dbReference type="Gene3D" id="3.40.50.150">
    <property type="entry name" value="Vaccinia Virus protein VP39"/>
    <property type="match status" value="1"/>
</dbReference>
<dbReference type="CDD" id="cd00130">
    <property type="entry name" value="PAS"/>
    <property type="match status" value="1"/>
</dbReference>
<dbReference type="SUPFAM" id="SSF53335">
    <property type="entry name" value="S-adenosyl-L-methionine-dependent methyltransferases"/>
    <property type="match status" value="1"/>
</dbReference>
<dbReference type="InterPro" id="IPR022641">
    <property type="entry name" value="CheR_N"/>
</dbReference>
<evidence type="ECO:0000313" key="7">
    <source>
        <dbReference type="Proteomes" id="UP000177515"/>
    </source>
</evidence>